<evidence type="ECO:0000256" key="15">
    <source>
        <dbReference type="HAMAP-Rule" id="MF_00339"/>
    </source>
</evidence>
<dbReference type="InterPro" id="IPR015912">
    <property type="entry name" value="Phosphofructokinase_CS"/>
</dbReference>
<name>A0A9D2LWM5_9FIRM</name>
<dbReference type="SUPFAM" id="SSF53784">
    <property type="entry name" value="Phosphofructokinase"/>
    <property type="match status" value="1"/>
</dbReference>
<keyword evidence="6 15" id="KW-0021">Allosteric enzyme</keyword>
<feature type="binding site" evidence="15">
    <location>
        <position position="105"/>
    </location>
    <ligand>
        <name>Mg(2+)</name>
        <dbReference type="ChEBI" id="CHEBI:18420"/>
        <note>catalytic</note>
    </ligand>
</feature>
<dbReference type="InterPro" id="IPR022953">
    <property type="entry name" value="ATP_PFK"/>
</dbReference>
<dbReference type="GO" id="GO:0046872">
    <property type="term" value="F:metal ion binding"/>
    <property type="evidence" value="ECO:0007669"/>
    <property type="project" value="UniProtKB-KW"/>
</dbReference>
<dbReference type="HAMAP" id="MF_00339">
    <property type="entry name" value="Phosphofructokinase_I_B1"/>
    <property type="match status" value="1"/>
</dbReference>
<proteinExistence type="inferred from homology"/>
<dbReference type="GO" id="GO:0061621">
    <property type="term" value="P:canonical glycolysis"/>
    <property type="evidence" value="ECO:0007669"/>
    <property type="project" value="TreeGrafter"/>
</dbReference>
<dbReference type="GO" id="GO:0005945">
    <property type="term" value="C:6-phosphofructokinase complex"/>
    <property type="evidence" value="ECO:0007669"/>
    <property type="project" value="TreeGrafter"/>
</dbReference>
<evidence type="ECO:0000256" key="14">
    <source>
        <dbReference type="ARBA" id="ARBA00048070"/>
    </source>
</evidence>
<comment type="subcellular location">
    <subcellularLocation>
        <location evidence="3 15">Cytoplasm</location>
    </subcellularLocation>
</comment>
<evidence type="ECO:0000256" key="3">
    <source>
        <dbReference type="ARBA" id="ARBA00004496"/>
    </source>
</evidence>
<evidence type="ECO:0000256" key="6">
    <source>
        <dbReference type="ARBA" id="ARBA00022533"/>
    </source>
</evidence>
<evidence type="ECO:0000256" key="12">
    <source>
        <dbReference type="ARBA" id="ARBA00022842"/>
    </source>
</evidence>
<feature type="binding site" description="in other chain" evidence="15">
    <location>
        <begin position="127"/>
        <end position="129"/>
    </location>
    <ligand>
        <name>substrate</name>
        <note>ligand shared between dimeric partners</note>
    </ligand>
</feature>
<keyword evidence="9 15" id="KW-0547">Nucleotide-binding</keyword>
<dbReference type="Proteomes" id="UP000824214">
    <property type="component" value="Unassembled WGS sequence"/>
</dbReference>
<dbReference type="GO" id="GO:0042802">
    <property type="term" value="F:identical protein binding"/>
    <property type="evidence" value="ECO:0007669"/>
    <property type="project" value="TreeGrafter"/>
</dbReference>
<evidence type="ECO:0000313" key="17">
    <source>
        <dbReference type="EMBL" id="HJB36732.1"/>
    </source>
</evidence>
<evidence type="ECO:0000256" key="1">
    <source>
        <dbReference type="ARBA" id="ARBA00001946"/>
    </source>
</evidence>
<dbReference type="Pfam" id="PF00365">
    <property type="entry name" value="PFK"/>
    <property type="match status" value="1"/>
</dbReference>
<comment type="function">
    <text evidence="2 15">Catalyzes the phosphorylation of D-fructose 6-phosphate to fructose 1,6-bisphosphate by ATP, the first committing step of glycolysis.</text>
</comment>
<protein>
    <recommendedName>
        <fullName evidence="15">ATP-dependent 6-phosphofructokinase</fullName>
        <shortName evidence="15">ATP-PFK</shortName>
        <shortName evidence="15">Phosphofructokinase</shortName>
        <ecNumber evidence="15">2.7.1.11</ecNumber>
    </recommendedName>
    <alternativeName>
        <fullName evidence="15">Phosphohexokinase</fullName>
    </alternativeName>
</protein>
<dbReference type="AlphaFoldDB" id="A0A9D2LWM5"/>
<dbReference type="EC" id="2.7.1.11" evidence="15"/>
<dbReference type="GO" id="GO:0030388">
    <property type="term" value="P:fructose 1,6-bisphosphate metabolic process"/>
    <property type="evidence" value="ECO:0007669"/>
    <property type="project" value="TreeGrafter"/>
</dbReference>
<feature type="binding site" description="in other chain" evidence="15">
    <location>
        <begin position="216"/>
        <end position="218"/>
    </location>
    <ligand>
        <name>ADP</name>
        <dbReference type="ChEBI" id="CHEBI:456216"/>
        <note>allosteric activator; ligand shared between dimeric partners</note>
    </ligand>
</feature>
<comment type="caution">
    <text evidence="15">Lacks conserved residue(s) required for the propagation of feature annotation.</text>
</comment>
<reference evidence="17" key="1">
    <citation type="journal article" date="2021" name="PeerJ">
        <title>Extensive microbial diversity within the chicken gut microbiome revealed by metagenomics and culture.</title>
        <authorList>
            <person name="Gilroy R."/>
            <person name="Ravi A."/>
            <person name="Getino M."/>
            <person name="Pursley I."/>
            <person name="Horton D.L."/>
            <person name="Alikhan N.F."/>
            <person name="Baker D."/>
            <person name="Gharbi K."/>
            <person name="Hall N."/>
            <person name="Watson M."/>
            <person name="Adriaenssens E.M."/>
            <person name="Foster-Nyarko E."/>
            <person name="Jarju S."/>
            <person name="Secka A."/>
            <person name="Antonio M."/>
            <person name="Oren A."/>
            <person name="Chaudhuri R.R."/>
            <person name="La Ragione R."/>
            <person name="Hildebrand F."/>
            <person name="Pallen M.J."/>
        </authorList>
    </citation>
    <scope>NUCLEOTIDE SEQUENCE</scope>
    <source>
        <strain evidence="17">ChiBcolR8-3208</strain>
    </source>
</reference>
<feature type="active site" description="Proton acceptor" evidence="15">
    <location>
        <position position="129"/>
    </location>
</feature>
<keyword evidence="11 15" id="KW-0067">ATP-binding</keyword>
<feature type="domain" description="Phosphofructokinase" evidence="16">
    <location>
        <begin position="6"/>
        <end position="278"/>
    </location>
</feature>
<dbReference type="PROSITE" id="PS00433">
    <property type="entry name" value="PHOSPHOFRUCTOKINASE"/>
    <property type="match status" value="1"/>
</dbReference>
<feature type="binding site" evidence="15">
    <location>
        <begin position="74"/>
        <end position="75"/>
    </location>
    <ligand>
        <name>ATP</name>
        <dbReference type="ChEBI" id="CHEBI:30616"/>
    </ligand>
</feature>
<evidence type="ECO:0000256" key="4">
    <source>
        <dbReference type="ARBA" id="ARBA00004679"/>
    </source>
</evidence>
<evidence type="ECO:0000256" key="10">
    <source>
        <dbReference type="ARBA" id="ARBA00022777"/>
    </source>
</evidence>
<dbReference type="GO" id="GO:0006002">
    <property type="term" value="P:fructose 6-phosphate metabolic process"/>
    <property type="evidence" value="ECO:0007669"/>
    <property type="project" value="UniProtKB-UniRule"/>
</dbReference>
<evidence type="ECO:0000256" key="2">
    <source>
        <dbReference type="ARBA" id="ARBA00002659"/>
    </source>
</evidence>
<dbReference type="PRINTS" id="PR00476">
    <property type="entry name" value="PHFRCTKINASE"/>
</dbReference>
<feature type="binding site" description="in other chain" evidence="15">
    <location>
        <begin position="252"/>
        <end position="255"/>
    </location>
    <ligand>
        <name>substrate</name>
        <note>ligand shared between dimeric partners</note>
    </ligand>
</feature>
<evidence type="ECO:0000259" key="16">
    <source>
        <dbReference type="Pfam" id="PF00365"/>
    </source>
</evidence>
<dbReference type="InterPro" id="IPR000023">
    <property type="entry name" value="Phosphofructokinase_dom"/>
</dbReference>
<keyword evidence="13 15" id="KW-0324">Glycolysis</keyword>
<dbReference type="Gene3D" id="3.40.50.450">
    <property type="match status" value="1"/>
</dbReference>
<accession>A0A9D2LWM5</accession>
<dbReference type="PANTHER" id="PTHR13697:SF4">
    <property type="entry name" value="ATP-DEPENDENT 6-PHOSPHOFRUCTOKINASE"/>
    <property type="match status" value="1"/>
</dbReference>
<dbReference type="GO" id="GO:0003872">
    <property type="term" value="F:6-phosphofructokinase activity"/>
    <property type="evidence" value="ECO:0007669"/>
    <property type="project" value="UniProtKB-UniRule"/>
</dbReference>
<comment type="cofactor">
    <cofactor evidence="1 15">
        <name>Mg(2+)</name>
        <dbReference type="ChEBI" id="CHEBI:18420"/>
    </cofactor>
</comment>
<comment type="subunit">
    <text evidence="15">Homotetramer.</text>
</comment>
<feature type="binding site" description="in other chain" evidence="15">
    <location>
        <position position="225"/>
    </location>
    <ligand>
        <name>substrate</name>
        <note>ligand shared between dimeric partners</note>
    </ligand>
</feature>
<comment type="activity regulation">
    <text evidence="15">Allosterically activated by ADP and other diphosphonucleosides, and allosterically inhibited by phosphoenolpyruvate.</text>
</comment>
<dbReference type="GO" id="GO:0048029">
    <property type="term" value="F:monosaccharide binding"/>
    <property type="evidence" value="ECO:0007669"/>
    <property type="project" value="TreeGrafter"/>
</dbReference>
<feature type="binding site" evidence="15">
    <location>
        <position position="246"/>
    </location>
    <ligand>
        <name>substrate</name>
        <note>ligand shared between dimeric partners</note>
    </ligand>
</feature>
<dbReference type="GO" id="GO:0070095">
    <property type="term" value="F:fructose-6-phosphate binding"/>
    <property type="evidence" value="ECO:0007669"/>
    <property type="project" value="TreeGrafter"/>
</dbReference>
<feature type="binding site" evidence="15">
    <location>
        <begin position="104"/>
        <end position="107"/>
    </location>
    <ligand>
        <name>ATP</name>
        <dbReference type="ChEBI" id="CHEBI:30616"/>
    </ligand>
</feature>
<dbReference type="InterPro" id="IPR035966">
    <property type="entry name" value="PKF_sf"/>
</dbReference>
<keyword evidence="7 15" id="KW-0808">Transferase</keyword>
<evidence type="ECO:0000313" key="18">
    <source>
        <dbReference type="Proteomes" id="UP000824214"/>
    </source>
</evidence>
<evidence type="ECO:0000256" key="7">
    <source>
        <dbReference type="ARBA" id="ARBA00022679"/>
    </source>
</evidence>
<dbReference type="FunFam" id="3.40.50.450:FF:000001">
    <property type="entry name" value="ATP-dependent 6-phosphofructokinase"/>
    <property type="match status" value="1"/>
</dbReference>
<feature type="binding site" description="in other chain" evidence="15">
    <location>
        <begin position="171"/>
        <end position="173"/>
    </location>
    <ligand>
        <name>substrate</name>
        <note>ligand shared between dimeric partners</note>
    </ligand>
</feature>
<evidence type="ECO:0000256" key="8">
    <source>
        <dbReference type="ARBA" id="ARBA00022723"/>
    </source>
</evidence>
<feature type="binding site" evidence="15">
    <location>
        <position position="164"/>
    </location>
    <ligand>
        <name>substrate</name>
        <note>ligand shared between dimeric partners</note>
    </ligand>
</feature>
<dbReference type="NCBIfam" id="NF002872">
    <property type="entry name" value="PRK03202.1"/>
    <property type="match status" value="1"/>
</dbReference>
<keyword evidence="8 15" id="KW-0479">Metal-binding</keyword>
<dbReference type="EMBL" id="DWXZ01000025">
    <property type="protein sequence ID" value="HJB36732.1"/>
    <property type="molecule type" value="Genomic_DNA"/>
</dbReference>
<evidence type="ECO:0000256" key="11">
    <source>
        <dbReference type="ARBA" id="ARBA00022840"/>
    </source>
</evidence>
<dbReference type="Gene3D" id="3.40.50.460">
    <property type="entry name" value="Phosphofructokinase domain"/>
    <property type="match status" value="1"/>
</dbReference>
<evidence type="ECO:0000256" key="13">
    <source>
        <dbReference type="ARBA" id="ARBA00023152"/>
    </source>
</evidence>
<comment type="similarity">
    <text evidence="15">Belongs to the phosphofructokinase type A (PFKA) family. ATP-dependent PFK group I subfamily. Prokaryotic clade 'B1' sub-subfamily.</text>
</comment>
<feature type="binding site" evidence="15">
    <location>
        <position position="13"/>
    </location>
    <ligand>
        <name>ATP</name>
        <dbReference type="ChEBI" id="CHEBI:30616"/>
    </ligand>
</feature>
<feature type="binding site" evidence="15">
    <location>
        <begin position="23"/>
        <end position="27"/>
    </location>
    <ligand>
        <name>ADP</name>
        <dbReference type="ChEBI" id="CHEBI:456216"/>
        <note>allosteric activator; ligand shared between dimeric partners</note>
    </ligand>
</feature>
<dbReference type="InterPro" id="IPR012003">
    <property type="entry name" value="ATP_PFK_prok-type"/>
</dbReference>
<reference evidence="17" key="2">
    <citation type="submission" date="2021-04" db="EMBL/GenBank/DDBJ databases">
        <authorList>
            <person name="Gilroy R."/>
        </authorList>
    </citation>
    <scope>NUCLEOTIDE SEQUENCE</scope>
    <source>
        <strain evidence="17">ChiBcolR8-3208</strain>
    </source>
</reference>
<dbReference type="PANTHER" id="PTHR13697">
    <property type="entry name" value="PHOSPHOFRUCTOKINASE"/>
    <property type="match status" value="1"/>
</dbReference>
<dbReference type="InterPro" id="IPR012828">
    <property type="entry name" value="PFKA_ATP_prok"/>
</dbReference>
<dbReference type="GO" id="GO:0005524">
    <property type="term" value="F:ATP binding"/>
    <property type="evidence" value="ECO:0007669"/>
    <property type="project" value="UniProtKB-UniRule"/>
</dbReference>
<comment type="pathway">
    <text evidence="4 15">Carbohydrate degradation; glycolysis; D-glyceraldehyde 3-phosphate and glycerone phosphate from D-glucose: step 3/4.</text>
</comment>
<organism evidence="17 18">
    <name type="scientific">Candidatus Acutalibacter ornithocaccae</name>
    <dbReference type="NCBI Taxonomy" id="2838416"/>
    <lineage>
        <taxon>Bacteria</taxon>
        <taxon>Bacillati</taxon>
        <taxon>Bacillota</taxon>
        <taxon>Clostridia</taxon>
        <taxon>Eubacteriales</taxon>
        <taxon>Acutalibacteraceae</taxon>
        <taxon>Acutalibacter</taxon>
    </lineage>
</organism>
<evidence type="ECO:0000256" key="9">
    <source>
        <dbReference type="ARBA" id="ARBA00022741"/>
    </source>
</evidence>
<dbReference type="PIRSF" id="PIRSF000532">
    <property type="entry name" value="ATP_PFK_prok"/>
    <property type="match status" value="1"/>
</dbReference>
<evidence type="ECO:0000256" key="5">
    <source>
        <dbReference type="ARBA" id="ARBA00022490"/>
    </source>
</evidence>
<keyword evidence="10 15" id="KW-0418">Kinase</keyword>
<sequence length="322" mass="34670">MGAKSIAVLTSGGDAPGMNAAVRAVVRTGLNFGMKVYGVMRGYNGLLTGDLKEMNMRSVSDIMQHGGTALYTARSPEFNTPAGVEKAANMCREKGIEGVVVIGGDGSFRGARDLTNAGINCIGVPGTIDNDIACTDYTIGYDTALNTAMEMIDRIRDTTESHDRCSVVEVMGRRCGDIALNTGVAVGALTTLVPEIPYDFHRDVLDRIRLAQSTGKRHYIIVVAEGVGNTEELAQRIQRHTGIETRATILGHVQRGGAPTLRDRVVASRMGYHAAELLFNGIGNRVVAMKGEQIVDFDITEALNMPRTFDEKMYRVSAVLSI</sequence>
<dbReference type="GO" id="GO:0016208">
    <property type="term" value="F:AMP binding"/>
    <property type="evidence" value="ECO:0007669"/>
    <property type="project" value="TreeGrafter"/>
</dbReference>
<dbReference type="FunFam" id="3.40.50.460:FF:000002">
    <property type="entry name" value="ATP-dependent 6-phosphofructokinase"/>
    <property type="match status" value="1"/>
</dbReference>
<keyword evidence="5 15" id="KW-0963">Cytoplasm</keyword>
<feature type="binding site" description="in other chain" evidence="15">
    <location>
        <position position="156"/>
    </location>
    <ligand>
        <name>ADP</name>
        <dbReference type="ChEBI" id="CHEBI:456216"/>
        <note>allosteric activator; ligand shared between dimeric partners</note>
    </ligand>
</feature>
<comment type="catalytic activity">
    <reaction evidence="14 15">
        <text>beta-D-fructose 6-phosphate + ATP = beta-D-fructose 1,6-bisphosphate + ADP + H(+)</text>
        <dbReference type="Rhea" id="RHEA:16109"/>
        <dbReference type="ChEBI" id="CHEBI:15378"/>
        <dbReference type="ChEBI" id="CHEBI:30616"/>
        <dbReference type="ChEBI" id="CHEBI:32966"/>
        <dbReference type="ChEBI" id="CHEBI:57634"/>
        <dbReference type="ChEBI" id="CHEBI:456216"/>
        <dbReference type="EC" id="2.7.1.11"/>
    </reaction>
</comment>
<comment type="caution">
    <text evidence="17">The sequence shown here is derived from an EMBL/GenBank/DDBJ whole genome shotgun (WGS) entry which is preliminary data.</text>
</comment>
<keyword evidence="12 15" id="KW-0460">Magnesium</keyword>
<gene>
    <name evidence="15 17" type="primary">pfkA</name>
    <name evidence="17" type="ORF">H9942_01530</name>
</gene>
<dbReference type="NCBIfam" id="TIGR02482">
    <property type="entry name" value="PFKA_ATP"/>
    <property type="match status" value="1"/>
</dbReference>